<dbReference type="InterPro" id="IPR003140">
    <property type="entry name" value="PLipase/COase/thioEstase"/>
</dbReference>
<keyword evidence="5" id="KW-1185">Reference proteome</keyword>
<keyword evidence="2 4" id="KW-0378">Hydrolase</keyword>
<proteinExistence type="inferred from homology"/>
<dbReference type="RefSeq" id="XP_004034643.1">
    <property type="nucleotide sequence ID" value="XM_004034595.1"/>
</dbReference>
<dbReference type="GeneID" id="14907277"/>
<dbReference type="InterPro" id="IPR050565">
    <property type="entry name" value="LYPA1-2/EST-like"/>
</dbReference>
<dbReference type="InterPro" id="IPR029058">
    <property type="entry name" value="AB_hydrolase_fold"/>
</dbReference>
<dbReference type="AlphaFoldDB" id="G0QUG1"/>
<dbReference type="InParanoid" id="G0QUG1"/>
<organism evidence="4 5">
    <name type="scientific">Ichthyophthirius multifiliis</name>
    <name type="common">White spot disease agent</name>
    <name type="synonym">Ich</name>
    <dbReference type="NCBI Taxonomy" id="5932"/>
    <lineage>
        <taxon>Eukaryota</taxon>
        <taxon>Sar</taxon>
        <taxon>Alveolata</taxon>
        <taxon>Ciliophora</taxon>
        <taxon>Intramacronucleata</taxon>
        <taxon>Oligohymenophorea</taxon>
        <taxon>Hymenostomatida</taxon>
        <taxon>Ophryoglenina</taxon>
        <taxon>Ichthyophthirius</taxon>
    </lineage>
</organism>
<evidence type="ECO:0000259" key="3">
    <source>
        <dbReference type="Pfam" id="PF02230"/>
    </source>
</evidence>
<accession>G0QUG1</accession>
<name>G0QUG1_ICHMU</name>
<dbReference type="eggNOG" id="KOG2112">
    <property type="taxonomic scope" value="Eukaryota"/>
</dbReference>
<protein>
    <submittedName>
        <fullName evidence="4">Phospholipase carboxylesterase family protein, putative</fullName>
        <ecNumber evidence="4">3.1.1.1</ecNumber>
    </submittedName>
</protein>
<dbReference type="STRING" id="857967.G0QUG1"/>
<dbReference type="PANTHER" id="PTHR10655">
    <property type="entry name" value="LYSOPHOSPHOLIPASE-RELATED"/>
    <property type="match status" value="1"/>
</dbReference>
<evidence type="ECO:0000313" key="5">
    <source>
        <dbReference type="Proteomes" id="UP000008983"/>
    </source>
</evidence>
<evidence type="ECO:0000313" key="4">
    <source>
        <dbReference type="EMBL" id="EGR31157.1"/>
    </source>
</evidence>
<reference evidence="4 5" key="1">
    <citation type="submission" date="2011-07" db="EMBL/GenBank/DDBJ databases">
        <authorList>
            <person name="Coyne R."/>
            <person name="Brami D."/>
            <person name="Johnson J."/>
            <person name="Hostetler J."/>
            <person name="Hannick L."/>
            <person name="Clark T."/>
            <person name="Cassidy-Hanley D."/>
            <person name="Inman J."/>
        </authorList>
    </citation>
    <scope>NUCLEOTIDE SEQUENCE [LARGE SCALE GENOMIC DNA]</scope>
    <source>
        <strain evidence="4 5">G5</strain>
    </source>
</reference>
<dbReference type="EMBL" id="GL983911">
    <property type="protein sequence ID" value="EGR31157.1"/>
    <property type="molecule type" value="Genomic_DNA"/>
</dbReference>
<sequence>MEPQLFLRYFLMNPLKDALKDFKIVIPKAPTRNMTYHKKQMISWFDIKTYENAFTIPFDDAFSKADVEDSYQRLERIIKQELQLLNNDYQKLFIGGFSQGCGMSIYTAFRLPFNIGGVIGIAGYYFEITSYDNKRDIKMLIAHGNNDQIRPWEQVKISYDKDIGSQNVKIVENMAHEMDNYKVRLLIADFIKANL</sequence>
<evidence type="ECO:0000256" key="1">
    <source>
        <dbReference type="ARBA" id="ARBA00006499"/>
    </source>
</evidence>
<dbReference type="PANTHER" id="PTHR10655:SF17">
    <property type="entry name" value="LYSOPHOSPHOLIPASE-LIKE PROTEIN 1"/>
    <property type="match status" value="1"/>
</dbReference>
<dbReference type="GO" id="GO:0106435">
    <property type="term" value="F:carboxylesterase activity"/>
    <property type="evidence" value="ECO:0007669"/>
    <property type="project" value="UniProtKB-EC"/>
</dbReference>
<dbReference type="OMA" id="QCKQHIA"/>
<gene>
    <name evidence="4" type="ORF">IMG5_116870</name>
</gene>
<dbReference type="GO" id="GO:0008474">
    <property type="term" value="F:palmitoyl-(protein) hydrolase activity"/>
    <property type="evidence" value="ECO:0007669"/>
    <property type="project" value="TreeGrafter"/>
</dbReference>
<comment type="similarity">
    <text evidence="1">Belongs to the AB hydrolase superfamily. AB hydrolase 2 family.</text>
</comment>
<feature type="domain" description="Phospholipase/carboxylesterase/thioesterase" evidence="3">
    <location>
        <begin position="16"/>
        <end position="193"/>
    </location>
</feature>
<dbReference type="Pfam" id="PF02230">
    <property type="entry name" value="Abhydrolase_2"/>
    <property type="match status" value="1"/>
</dbReference>
<dbReference type="EC" id="3.1.1.1" evidence="4"/>
<dbReference type="Proteomes" id="UP000008983">
    <property type="component" value="Unassembled WGS sequence"/>
</dbReference>
<dbReference type="SUPFAM" id="SSF53474">
    <property type="entry name" value="alpha/beta-Hydrolases"/>
    <property type="match status" value="1"/>
</dbReference>
<evidence type="ECO:0000256" key="2">
    <source>
        <dbReference type="ARBA" id="ARBA00022801"/>
    </source>
</evidence>
<dbReference type="GO" id="GO:0005737">
    <property type="term" value="C:cytoplasm"/>
    <property type="evidence" value="ECO:0007669"/>
    <property type="project" value="TreeGrafter"/>
</dbReference>
<dbReference type="OrthoDB" id="2418081at2759"/>
<dbReference type="Gene3D" id="3.40.50.1820">
    <property type="entry name" value="alpha/beta hydrolase"/>
    <property type="match status" value="1"/>
</dbReference>